<dbReference type="Gramene" id="rna-AYBTSS11_LOCUS23790">
    <property type="protein sequence ID" value="CAJ1971785.1"/>
    <property type="gene ID" value="gene-AYBTSS11_LOCUS23790"/>
</dbReference>
<keyword evidence="1" id="KW-0472">Membrane</keyword>
<gene>
    <name evidence="2" type="ORF">AYBTSS11_LOCUS23790</name>
</gene>
<keyword evidence="1" id="KW-1133">Transmembrane helix</keyword>
<dbReference type="AlphaFoldDB" id="A0AA86W049"/>
<evidence type="ECO:0000313" key="2">
    <source>
        <dbReference type="EMBL" id="CAJ1971785.1"/>
    </source>
</evidence>
<evidence type="ECO:0000313" key="3">
    <source>
        <dbReference type="Proteomes" id="UP001189624"/>
    </source>
</evidence>
<reference evidence="2" key="1">
    <citation type="submission" date="2023-10" db="EMBL/GenBank/DDBJ databases">
        <authorList>
            <person name="Domelevo Entfellner J.-B."/>
        </authorList>
    </citation>
    <scope>NUCLEOTIDE SEQUENCE</scope>
</reference>
<evidence type="ECO:0000256" key="1">
    <source>
        <dbReference type="SAM" id="Phobius"/>
    </source>
</evidence>
<dbReference type="Proteomes" id="UP001189624">
    <property type="component" value="Chromosome 8"/>
</dbReference>
<accession>A0AA86W049</accession>
<keyword evidence="1" id="KW-0812">Transmembrane</keyword>
<name>A0AA86W049_9FABA</name>
<proteinExistence type="predicted"/>
<protein>
    <submittedName>
        <fullName evidence="2">Uncharacterized protein</fullName>
    </submittedName>
</protein>
<feature type="transmembrane region" description="Helical" evidence="1">
    <location>
        <begin position="104"/>
        <end position="129"/>
    </location>
</feature>
<feature type="transmembrane region" description="Helical" evidence="1">
    <location>
        <begin position="135"/>
        <end position="155"/>
    </location>
</feature>
<keyword evidence="3" id="KW-1185">Reference proteome</keyword>
<dbReference type="EMBL" id="OY731405">
    <property type="protein sequence ID" value="CAJ1971785.1"/>
    <property type="molecule type" value="Genomic_DNA"/>
</dbReference>
<organism evidence="2 3">
    <name type="scientific">Sphenostylis stenocarpa</name>
    <dbReference type="NCBI Taxonomy" id="92480"/>
    <lineage>
        <taxon>Eukaryota</taxon>
        <taxon>Viridiplantae</taxon>
        <taxon>Streptophyta</taxon>
        <taxon>Embryophyta</taxon>
        <taxon>Tracheophyta</taxon>
        <taxon>Spermatophyta</taxon>
        <taxon>Magnoliopsida</taxon>
        <taxon>eudicotyledons</taxon>
        <taxon>Gunneridae</taxon>
        <taxon>Pentapetalae</taxon>
        <taxon>rosids</taxon>
        <taxon>fabids</taxon>
        <taxon>Fabales</taxon>
        <taxon>Fabaceae</taxon>
        <taxon>Papilionoideae</taxon>
        <taxon>50 kb inversion clade</taxon>
        <taxon>NPAAA clade</taxon>
        <taxon>indigoferoid/millettioid clade</taxon>
        <taxon>Phaseoleae</taxon>
        <taxon>Sphenostylis</taxon>
    </lineage>
</organism>
<sequence>MVGPDYVTICVVSPLTQQLRLLTRFLFSFEMRGTGPLLLRLGSRQRVQHSDDERIKSMGPVWTLDFVGTKSVELILKRVDGSSFFMPMLTPYPLYLTKMDVQDALFVAISCAQLHVIDIDCFFFIFLSFEHVNNIVALRSRLAILGAALPLLLSLSNKVTFSFLY</sequence>